<keyword evidence="2" id="KW-1185">Reference proteome</keyword>
<accession>A0A4U0ZIL0</accession>
<dbReference type="RefSeq" id="WP_136782057.1">
    <property type="nucleotide sequence ID" value="NZ_SWCO01000005.1"/>
</dbReference>
<gene>
    <name evidence="1" type="ORF">E5672_10000</name>
</gene>
<reference evidence="1 2" key="1">
    <citation type="submission" date="2019-04" db="EMBL/GenBank/DDBJ databases">
        <title>Alteromonas portus sp. nov., an alginate lyase-excreting marine bacterium.</title>
        <authorList>
            <person name="Huang H."/>
            <person name="Mo K."/>
            <person name="Bao S."/>
        </authorList>
    </citation>
    <scope>NUCLEOTIDE SEQUENCE [LARGE SCALE GENOMIC DNA]</scope>
    <source>
        <strain evidence="1 2">HB161718</strain>
    </source>
</reference>
<dbReference type="Proteomes" id="UP000305471">
    <property type="component" value="Unassembled WGS sequence"/>
</dbReference>
<dbReference type="AlphaFoldDB" id="A0A4U0ZIL0"/>
<proteinExistence type="predicted"/>
<dbReference type="EMBL" id="SWCO01000005">
    <property type="protein sequence ID" value="TKB03363.1"/>
    <property type="molecule type" value="Genomic_DNA"/>
</dbReference>
<sequence>MKLGKLSLDEMVQGADSADENWVELLKHPAAESVWAEAVKRRESLNGFSRFAARWPAIVHQYKKLKKYTKKSFNASSITLFSTNFQPFNAALNGTSDENQTFSIEVIWGEHQIVSLERNMLIQFNGGRNINVYYSFSSGDGVIGIDDSWDFKLEEGAVLLTFFEGEHLSVDLESMINNAESVGSVVLLPSK</sequence>
<evidence type="ECO:0000313" key="1">
    <source>
        <dbReference type="EMBL" id="TKB03363.1"/>
    </source>
</evidence>
<name>A0A4U0ZIL0_9ALTE</name>
<comment type="caution">
    <text evidence="1">The sequence shown here is derived from an EMBL/GenBank/DDBJ whole genome shotgun (WGS) entry which is preliminary data.</text>
</comment>
<evidence type="ECO:0000313" key="2">
    <source>
        <dbReference type="Proteomes" id="UP000305471"/>
    </source>
</evidence>
<protein>
    <submittedName>
        <fullName evidence="1">Uncharacterized protein</fullName>
    </submittedName>
</protein>
<organism evidence="1 2">
    <name type="scientific">Alteromonas portus</name>
    <dbReference type="NCBI Taxonomy" id="2565549"/>
    <lineage>
        <taxon>Bacteria</taxon>
        <taxon>Pseudomonadati</taxon>
        <taxon>Pseudomonadota</taxon>
        <taxon>Gammaproteobacteria</taxon>
        <taxon>Alteromonadales</taxon>
        <taxon>Alteromonadaceae</taxon>
        <taxon>Alteromonas/Salinimonas group</taxon>
        <taxon>Alteromonas</taxon>
    </lineage>
</organism>
<dbReference type="OrthoDB" id="6400476at2"/>